<name>A0ABQ0LTN9_MYCCL</name>
<keyword evidence="3" id="KW-1185">Reference proteome</keyword>
<evidence type="ECO:0000313" key="3">
    <source>
        <dbReference type="Proteomes" id="UP000815677"/>
    </source>
</evidence>
<feature type="region of interest" description="Disordered" evidence="1">
    <location>
        <begin position="174"/>
        <end position="239"/>
    </location>
</feature>
<dbReference type="Proteomes" id="UP000815677">
    <property type="component" value="Unassembled WGS sequence"/>
</dbReference>
<evidence type="ECO:0000313" key="2">
    <source>
        <dbReference type="EMBL" id="GAT54342.1"/>
    </source>
</evidence>
<protein>
    <recommendedName>
        <fullName evidence="4">C2H2-type domain-containing protein</fullName>
    </recommendedName>
</protein>
<evidence type="ECO:0000256" key="1">
    <source>
        <dbReference type="SAM" id="MobiDB-lite"/>
    </source>
</evidence>
<proteinExistence type="predicted"/>
<dbReference type="EMBL" id="DF848619">
    <property type="protein sequence ID" value="GAT54342.1"/>
    <property type="molecule type" value="Genomic_DNA"/>
</dbReference>
<sequence>MYIQEINPTLSELPGQTKSRKEYKCRLSHCTSKPLRSVEEWMAHIEATHLAAAHSLPCPFQGCEGLPLPPPPHHLGHGSSARWHEIALLTHFFENHAATLGQSVAIAALKPRSTPFRADPKALLHLDLPTSFYPYWYPTMPQVLVPTEEDGTFAQFLARQPPVDAATSLPIRHSPRARRSNRMSRWPGTLGSRPFHESKLGAPLHRGASIWDDEDGQEQNRRSRHRWLSNSDDDSDFGGLREEQAQHADVFRQFKAGKETTSAGFQFLGTSFLQARRVASDRRPFVELVRPLGEPDAAARERMKEPLPTSIFFDALEAKVQEKKRNKRRREA</sequence>
<gene>
    <name evidence="2" type="ORF">MCHLO_11207</name>
</gene>
<organism evidence="2 3">
    <name type="scientific">Mycena chlorophos</name>
    <name type="common">Agaric fungus</name>
    <name type="synonym">Agaricus chlorophos</name>
    <dbReference type="NCBI Taxonomy" id="658473"/>
    <lineage>
        <taxon>Eukaryota</taxon>
        <taxon>Fungi</taxon>
        <taxon>Dikarya</taxon>
        <taxon>Basidiomycota</taxon>
        <taxon>Agaricomycotina</taxon>
        <taxon>Agaricomycetes</taxon>
        <taxon>Agaricomycetidae</taxon>
        <taxon>Agaricales</taxon>
        <taxon>Marasmiineae</taxon>
        <taxon>Mycenaceae</taxon>
        <taxon>Mycena</taxon>
    </lineage>
</organism>
<reference evidence="2" key="1">
    <citation type="submission" date="2014-09" db="EMBL/GenBank/DDBJ databases">
        <title>Genome sequence of the luminous mushroom Mycena chlorophos for searching fungal bioluminescence genes.</title>
        <authorList>
            <person name="Tanaka Y."/>
            <person name="Kasuga D."/>
            <person name="Oba Y."/>
            <person name="Hase S."/>
            <person name="Sato K."/>
            <person name="Oba Y."/>
            <person name="Sakakibara Y."/>
        </authorList>
    </citation>
    <scope>NUCLEOTIDE SEQUENCE</scope>
</reference>
<evidence type="ECO:0008006" key="4">
    <source>
        <dbReference type="Google" id="ProtNLM"/>
    </source>
</evidence>
<accession>A0ABQ0LTN9</accession>